<dbReference type="Pfam" id="PF21143">
    <property type="entry name" value="Aquarius_N_2nd"/>
    <property type="match status" value="1"/>
</dbReference>
<dbReference type="GO" id="GO:0003729">
    <property type="term" value="F:mRNA binding"/>
    <property type="evidence" value="ECO:0007669"/>
    <property type="project" value="TreeGrafter"/>
</dbReference>
<evidence type="ECO:0000259" key="5">
    <source>
        <dbReference type="Pfam" id="PF13087"/>
    </source>
</evidence>
<feature type="domain" description="DNA2/NAM7 helicase helicase" evidence="4">
    <location>
        <begin position="804"/>
        <end position="1121"/>
    </location>
</feature>
<keyword evidence="1" id="KW-0347">Helicase</keyword>
<dbReference type="InterPro" id="IPR041677">
    <property type="entry name" value="DNA2/NAM7_AAA_11"/>
</dbReference>
<comment type="subcellular location">
    <subcellularLocation>
        <location evidence="2">Nucleus</location>
    </subcellularLocation>
</comment>
<proteinExistence type="inferred from homology"/>
<evidence type="ECO:0000259" key="6">
    <source>
        <dbReference type="Pfam" id="PF16399"/>
    </source>
</evidence>
<feature type="domain" description="DNA2/NAM7 helicase-like C-terminal" evidence="5">
    <location>
        <begin position="1132"/>
        <end position="1324"/>
    </location>
</feature>
<evidence type="ECO:0000313" key="9">
    <source>
        <dbReference type="EMBL" id="KEZ46858.1"/>
    </source>
</evidence>
<dbReference type="OrthoDB" id="1879at2759"/>
<feature type="compositionally biased region" description="Polar residues" evidence="3">
    <location>
        <begin position="24"/>
        <end position="36"/>
    </location>
</feature>
<dbReference type="KEGG" id="sapo:SAPIO_CDS0179"/>
<protein>
    <recommendedName>
        <fullName evidence="2">Pre-mRNA-splicing factor</fullName>
    </recommendedName>
</protein>
<dbReference type="VEuPathDB" id="FungiDB:SAPIO_CDS0179"/>
<dbReference type="InterPro" id="IPR048966">
    <property type="entry name" value="Aquarius_b-barrel"/>
</dbReference>
<feature type="domain" description="RNA helicase aquarius beta-barrel" evidence="7">
    <location>
        <begin position="490"/>
        <end position="653"/>
    </location>
</feature>
<sequence length="1444" mass="162321">MPKPKRLKGSAAASAKKDKAVTIEASTPSTGNDASATTTTTRVPGEAHQDNPWAPLARKHWLKPSKSGKVKVKNDVVKTELWDVLEGEGFRYSSVLALENVQALEGYLWPGFGEEASNYHVLLMVLLVNAKKREQLETWSIFEDRPDDFSALFRRVLSLLLDQTLSSKIRTSLLCFLIFAFQSLDSLIVRKECVPLVSISIWHNLSTEELRDAKLSLHNPLKKAWRASVKRYDAADDATKAHDVLYCERFTEFLADLQSQLPTRRYVNALLQDLHIVPAVRLSAMYNDEDNSLLRDLFSLLSHYTFFPIDDHTFVQYNSTEAYERHCAALRRLQRISMKHFESKLKLLALSNFAAIDKRDELAPLLEPLTDDELVELAKKLQLRVDYPGPRIFEVDRAFLMEVLLSAYERRKSFQEATRDMSVLPTEQTLFDNSQIRSDDYDGSRPLALPKMKLQYLSVGDFLWRSLVLYRGESFHGVRESILAALRRLKPEVGKDGGVWFGGQSKMALPTSKPTILEVAPPKIGEVDPSIVRAEVTLEFRRLPGHVRRDWDALRPDDVVFLLNIAPPPGKSLMNGSTTELTPAEKHGIVTVRAAEVIQITDDKGKLIRDAGGFDGRRRIQLKLDPRTFSKDAARLAAGKGDVYEGINVVLRRHSRENNFKAILESIRALTLSEVPLPSWLHEVFLGYGDPAAATYRQLPNRIKSIDYRDTFLDWQHLIESLPGKIIEPDDDVSGSFPPPYVLESVDRPQEPAEKPSKKRRRGVEPELIADVETLKVSTYKPPNLGPYPTDAPKLNTVRFTPAQTEAILSGTQPGLTIIVGPPGTGKTDVATQIINNIYHNFPEQKTLLIAHSNQALNQLFAKIVALDIDERHLLRLGHGEEELQTEGSFSKLGRVESIMENRDKYLLEVSKLAASMGAPGAHGNSAETAGYFNSVYVEPAWKRFSEVLKKKKEDGQENEEDGTSSAEDIAKAFPFHDYFLDAPQPLFPEDADRETVVEIAEGCYRHITKIFAELADIRPFEVLRRDRDKSNYLLTSKARIIAMTSTHAAMRRGEIASLGFQYDNVVMEEAAQITEIENFIPLAMANKPKNNNSKLQGKASSRRLQRVVLCGDHLQNSPVIQNLAFRNYANMEQSLFSRLVRLGAPTINLDLQGRARPSIASLYSWRYSKLGNLPHVEADEEFRTANAGFRYDYQFVDVGDYHGKGESEPTPHFIQNLGEAEYAVAIYQYMRLLGYPAEKITILTTYAGQRALVMDVLGHRCRRHPVFGMPGAVATVDKYQGEQNDYIILSLTRTKKVGYLRDVRRMTVALSRARLGLYVLGRKEIFESCYELRPAFEQLLRRPDKLMLVTGELWPSKRVLADEEAAAAEEGGTGGGVEGEVAMEGVEHLGQYVFEMTGTKMKELGEERGAEVVEGLEEEVEGFVEEDEEGVDGGVGENGEDEE</sequence>
<comment type="similarity">
    <text evidence="2">Belongs to the CWF11 family.</text>
</comment>
<dbReference type="GO" id="GO:0071013">
    <property type="term" value="C:catalytic step 2 spliceosome"/>
    <property type="evidence" value="ECO:0007669"/>
    <property type="project" value="TreeGrafter"/>
</dbReference>
<dbReference type="OMA" id="YRVWLDC"/>
<dbReference type="InterPro" id="IPR041679">
    <property type="entry name" value="DNA2/NAM7-like_C"/>
</dbReference>
<dbReference type="Proteomes" id="UP000028545">
    <property type="component" value="Unassembled WGS sequence"/>
</dbReference>
<dbReference type="CDD" id="cd17935">
    <property type="entry name" value="EEXXQc_AQR"/>
    <property type="match status" value="1"/>
</dbReference>
<feature type="compositionally biased region" description="Acidic residues" evidence="3">
    <location>
        <begin position="1420"/>
        <end position="1432"/>
    </location>
</feature>
<dbReference type="Gene3D" id="3.40.50.300">
    <property type="entry name" value="P-loop containing nucleotide triphosphate hydrolases"/>
    <property type="match status" value="2"/>
</dbReference>
<dbReference type="FunFam" id="3.40.50.300:FF:000507">
    <property type="entry name" value="Pre-mRNA-splicing factor"/>
    <property type="match status" value="1"/>
</dbReference>
<evidence type="ECO:0000313" key="10">
    <source>
        <dbReference type="Proteomes" id="UP000028545"/>
    </source>
</evidence>
<dbReference type="Pfam" id="PF13086">
    <property type="entry name" value="AAA_11"/>
    <property type="match status" value="1"/>
</dbReference>
<dbReference type="HOGENOM" id="CLU_001195_0_0_1"/>
<name>A0A084GHP6_PSEDA</name>
<dbReference type="InterPro" id="IPR032174">
    <property type="entry name" value="Aquarius_N"/>
</dbReference>
<dbReference type="GO" id="GO:0045292">
    <property type="term" value="P:mRNA cis splicing, via spliceosome"/>
    <property type="evidence" value="ECO:0007669"/>
    <property type="project" value="UniProtKB-UniRule"/>
</dbReference>
<comment type="function">
    <text evidence="2">Involved in mRNA splicing where it associates with cdc5 and the other cwf proteins as part of the spliceosome.</text>
</comment>
<keyword evidence="1" id="KW-0378">Hydrolase</keyword>
<accession>A0A084GHP6</accession>
<dbReference type="Pfam" id="PF13087">
    <property type="entry name" value="AAA_12"/>
    <property type="match status" value="1"/>
</dbReference>
<feature type="compositionally biased region" description="Basic and acidic residues" evidence="3">
    <location>
        <begin position="745"/>
        <end position="756"/>
    </location>
</feature>
<evidence type="ECO:0000259" key="8">
    <source>
        <dbReference type="Pfam" id="PF21144"/>
    </source>
</evidence>
<keyword evidence="2" id="KW-0539">Nucleus</keyword>
<dbReference type="InterPro" id="IPR047187">
    <property type="entry name" value="SF1_C_Upf1"/>
</dbReference>
<evidence type="ECO:0000259" key="4">
    <source>
        <dbReference type="Pfam" id="PF13086"/>
    </source>
</evidence>
<feature type="region of interest" description="Disordered" evidence="3">
    <location>
        <begin position="737"/>
        <end position="765"/>
    </location>
</feature>
<dbReference type="SUPFAM" id="SSF52540">
    <property type="entry name" value="P-loop containing nucleoside triphosphate hydrolases"/>
    <property type="match status" value="1"/>
</dbReference>
<evidence type="ECO:0000259" key="7">
    <source>
        <dbReference type="Pfam" id="PF21143"/>
    </source>
</evidence>
<dbReference type="Pfam" id="PF21144">
    <property type="entry name" value="Aquarius_N_3rd"/>
    <property type="match status" value="1"/>
</dbReference>
<dbReference type="InterPro" id="IPR026300">
    <property type="entry name" value="CWF11_fam"/>
</dbReference>
<keyword evidence="1" id="KW-0067">ATP-binding</keyword>
<dbReference type="PIRSF" id="PIRSF038901">
    <property type="entry name" value="AQR_cwf11"/>
    <property type="match status" value="1"/>
</dbReference>
<dbReference type="GeneID" id="27718331"/>
<dbReference type="GO" id="GO:0005684">
    <property type="term" value="C:U2-type spliceosomal complex"/>
    <property type="evidence" value="ECO:0007669"/>
    <property type="project" value="UniProtKB-UniRule"/>
</dbReference>
<dbReference type="CDD" id="cd18808">
    <property type="entry name" value="SF1_C_Upf1"/>
    <property type="match status" value="1"/>
</dbReference>
<dbReference type="PANTHER" id="PTHR10887">
    <property type="entry name" value="DNA2/NAM7 HELICASE FAMILY"/>
    <property type="match status" value="1"/>
</dbReference>
<dbReference type="InterPro" id="IPR045055">
    <property type="entry name" value="DNA2/NAM7-like"/>
</dbReference>
<keyword evidence="1" id="KW-0547">Nucleotide-binding</keyword>
<dbReference type="EMBL" id="JOWA01000011">
    <property type="protein sequence ID" value="KEZ46858.1"/>
    <property type="molecule type" value="Genomic_DNA"/>
</dbReference>
<evidence type="ECO:0000256" key="3">
    <source>
        <dbReference type="SAM" id="MobiDB-lite"/>
    </source>
</evidence>
<dbReference type="GO" id="GO:0004386">
    <property type="term" value="F:helicase activity"/>
    <property type="evidence" value="ECO:0007669"/>
    <property type="project" value="InterPro"/>
</dbReference>
<comment type="caution">
    <text evidence="9">The sequence shown here is derived from an EMBL/GenBank/DDBJ whole genome shotgun (WGS) entry which is preliminary data.</text>
</comment>
<dbReference type="InterPro" id="IPR027417">
    <property type="entry name" value="P-loop_NTPase"/>
</dbReference>
<dbReference type="InterPro" id="IPR048967">
    <property type="entry name" value="Aquarius_insert"/>
</dbReference>
<feature type="domain" description="RNA helicase aquarius N-terminal" evidence="6">
    <location>
        <begin position="53"/>
        <end position="242"/>
    </location>
</feature>
<keyword evidence="2" id="KW-0507">mRNA processing</keyword>
<comment type="subunit">
    <text evidence="2">Belongs to the 40S cdc5-associated complex (or cwf complex), a spliceosome sub-complex reminiscent of a late-stage spliceosome.</text>
</comment>
<gene>
    <name evidence="9" type="ORF">SAPIO_CDS0179</name>
</gene>
<dbReference type="RefSeq" id="XP_016646657.1">
    <property type="nucleotide sequence ID" value="XM_016783024.1"/>
</dbReference>
<dbReference type="Pfam" id="PF16399">
    <property type="entry name" value="Aquarius_N_1st"/>
    <property type="match status" value="1"/>
</dbReference>
<feature type="domain" description="RNA helicase aquarius insertion" evidence="8">
    <location>
        <begin position="701"/>
        <end position="792"/>
    </location>
</feature>
<feature type="region of interest" description="Disordered" evidence="3">
    <location>
        <begin position="1420"/>
        <end position="1444"/>
    </location>
</feature>
<keyword evidence="2" id="KW-0508">mRNA splicing</keyword>
<evidence type="ECO:0000256" key="1">
    <source>
        <dbReference type="ARBA" id="ARBA00022806"/>
    </source>
</evidence>
<evidence type="ECO:0000256" key="2">
    <source>
        <dbReference type="PIRNR" id="PIRNR038901"/>
    </source>
</evidence>
<keyword evidence="10" id="KW-1185">Reference proteome</keyword>
<feature type="region of interest" description="Disordered" evidence="3">
    <location>
        <begin position="1"/>
        <end position="50"/>
    </location>
</feature>
<reference evidence="9 10" key="1">
    <citation type="journal article" date="2014" name="Genome Announc.">
        <title>Draft genome sequence of the pathogenic fungus Scedosporium apiospermum.</title>
        <authorList>
            <person name="Vandeputte P."/>
            <person name="Ghamrawi S."/>
            <person name="Rechenmann M."/>
            <person name="Iltis A."/>
            <person name="Giraud S."/>
            <person name="Fleury M."/>
            <person name="Thornton C."/>
            <person name="Delhaes L."/>
            <person name="Meyer W."/>
            <person name="Papon N."/>
            <person name="Bouchara J.P."/>
        </authorList>
    </citation>
    <scope>NUCLEOTIDE SEQUENCE [LARGE SCALE GENOMIC DNA]</scope>
    <source>
        <strain evidence="9 10">IHEM 14462</strain>
    </source>
</reference>
<organism evidence="9 10">
    <name type="scientific">Pseudallescheria apiosperma</name>
    <name type="common">Scedosporium apiospermum</name>
    <dbReference type="NCBI Taxonomy" id="563466"/>
    <lineage>
        <taxon>Eukaryota</taxon>
        <taxon>Fungi</taxon>
        <taxon>Dikarya</taxon>
        <taxon>Ascomycota</taxon>
        <taxon>Pezizomycotina</taxon>
        <taxon>Sordariomycetes</taxon>
        <taxon>Hypocreomycetidae</taxon>
        <taxon>Microascales</taxon>
        <taxon>Microascaceae</taxon>
        <taxon>Scedosporium</taxon>
    </lineage>
</organism>
<dbReference type="PANTHER" id="PTHR10887:SF5">
    <property type="entry name" value="RNA HELICASE AQUARIUS"/>
    <property type="match status" value="1"/>
</dbReference>